<evidence type="ECO:0000256" key="6">
    <source>
        <dbReference type="ARBA" id="ARBA00023237"/>
    </source>
</evidence>
<evidence type="ECO:0000256" key="5">
    <source>
        <dbReference type="ARBA" id="ARBA00023136"/>
    </source>
</evidence>
<dbReference type="SUPFAM" id="SSF49464">
    <property type="entry name" value="Carboxypeptidase regulatory domain-like"/>
    <property type="match status" value="1"/>
</dbReference>
<evidence type="ECO:0000256" key="7">
    <source>
        <dbReference type="PROSITE-ProRule" id="PRU01360"/>
    </source>
</evidence>
<keyword evidence="4 7" id="KW-0812">Transmembrane</keyword>
<evidence type="ECO:0000256" key="1">
    <source>
        <dbReference type="ARBA" id="ARBA00004571"/>
    </source>
</evidence>
<keyword evidence="3 7" id="KW-1134">Transmembrane beta strand</keyword>
<dbReference type="InterPro" id="IPR037066">
    <property type="entry name" value="Plug_dom_sf"/>
</dbReference>
<dbReference type="GO" id="GO:0009279">
    <property type="term" value="C:cell outer membrane"/>
    <property type="evidence" value="ECO:0007669"/>
    <property type="project" value="UniProtKB-SubCell"/>
</dbReference>
<dbReference type="SMART" id="SM00965">
    <property type="entry name" value="STN"/>
    <property type="match status" value="1"/>
</dbReference>
<dbReference type="InterPro" id="IPR023997">
    <property type="entry name" value="TonB-dep_OMP_SusC/RagA_CS"/>
</dbReference>
<evidence type="ECO:0000259" key="9">
    <source>
        <dbReference type="SMART" id="SM00965"/>
    </source>
</evidence>
<accession>A0A380BN38</accession>
<comment type="similarity">
    <text evidence="7">Belongs to the TonB-dependent receptor family.</text>
</comment>
<dbReference type="InterPro" id="IPR011662">
    <property type="entry name" value="Secretin/TonB_short_N"/>
</dbReference>
<reference evidence="10 11" key="1">
    <citation type="submission" date="2018-06" db="EMBL/GenBank/DDBJ databases">
        <authorList>
            <consortium name="Pathogen Informatics"/>
            <person name="Doyle S."/>
        </authorList>
    </citation>
    <scope>NUCLEOTIDE SEQUENCE [LARGE SCALE GENOMIC DNA]</scope>
    <source>
        <strain evidence="10 11">NCTC11388</strain>
    </source>
</reference>
<dbReference type="InterPro" id="IPR036942">
    <property type="entry name" value="Beta-barrel_TonB_sf"/>
</dbReference>
<dbReference type="Gene3D" id="2.170.130.10">
    <property type="entry name" value="TonB-dependent receptor, plug domain"/>
    <property type="match status" value="1"/>
</dbReference>
<name>A0A380BN38_SPHSI</name>
<protein>
    <submittedName>
        <fullName evidence="10">TonB-linked outer membrane protein, SusC/RagA family</fullName>
    </submittedName>
</protein>
<dbReference type="Gene3D" id="3.55.50.30">
    <property type="match status" value="1"/>
</dbReference>
<dbReference type="NCBIfam" id="TIGR04056">
    <property type="entry name" value="OMP_RagA_SusC"/>
    <property type="match status" value="1"/>
</dbReference>
<feature type="domain" description="Secretin/TonB short N-terminal" evidence="9">
    <location>
        <begin position="95"/>
        <end position="146"/>
    </location>
</feature>
<dbReference type="SUPFAM" id="SSF56935">
    <property type="entry name" value="Porins"/>
    <property type="match status" value="1"/>
</dbReference>
<gene>
    <name evidence="10" type="ORF">NCTC11388_01305</name>
</gene>
<evidence type="ECO:0000256" key="4">
    <source>
        <dbReference type="ARBA" id="ARBA00022692"/>
    </source>
</evidence>
<sequence>MKINLNRLSKKDEMHPAVQRSKGDILPTCLFHQLSKMHFNKTLTTIVMKVQIIAFLMGIGLLQVHANSYGQNITLKQNNITLESTLKEFEKQSGYVFFYKKTDVNTVKNLSVHLEKTPLRQALNTILKDAGFGYEFFDKTVVLKKRPVQRSQVVMNESVVISIPQQTYIRGKVVDESGKPIVGASVRLKSDQKKGVITTSEGFFTLPSTANNEKVIISSIGFKTTEVKVTLEDSPITVRLEKMEQTMKEVVVSTGIFRKEDKSFTGSSRTVTSEELKQFGNRNLVTSLRNIDPSFNIIESNSFGSNPNRMPEIQIRGNSSIPNVGEIQNESNTQLNTPLIILDGFQSNLRTLLDINENDVSSITILKDASATAMYGSRGANGVVVITTKLPKPGRLRVSFGSNLNVENADLGGYHLLKSRDKLELERMAGYYDNVNASNDIPLKRYYNFILNEVNSGVETDWLALPLRTSYGLRNNLRLEGGDGQFRYSAAVQNNNISGVMKGSGRNTFNGTITLSYTYRNLLFRNYLNINNAKSSESPYGEFSEYVKQNPYWRPYDENGNVNKLLGNPGNRDYDQYWSALPTNPLYNATLNTYDKNNSNTITNNTSVEWRIIPELNLRAQFGITKQNVQGDRFRPAEHTEFANYSGADLIRKGDYKYSIANGFSYDGSLNVDYNKKIKDVHAIYAGASLNMRQDETSTYSFIAEGFPNANLDFITMGLQYAKGGKPTGNEQFNRAIGFVGNLNYIYDNRYFADFVYRRDGSSQFGANQRFAPFWSAGIGWNIHEEDFFKENTKVNRLKLRGSIGTTGSTNFDSYQALTTYAYFTDDRYFNWNGSYLLGYGNEDLKWQQALKMNIGTDIELFNRYLLINTDYYVETTRDLVSSVNTPASNGFSSYKANIGRLRNKGFEIRATVFLKKQADGFMWSVTGSVLQNRNKVIETSAALKEAQKAIQDMKSDARQMYVEGYSSNAIWVVPSLGIDPSTGKELYLGADGNPTYTWRGKDVIAVGNTDPDLFGNFSTMIRYKGFVFNTSFRYRIGAQQYNNTLVERVETSNYKYNMDERVFFERWQKPGDNVPFKGITNTTPTYKSSRFVQDENTLIMQNFNIQYNFAGAEWLKKMRFENINISADVAEPVYLSTIRRERGTSYPFSRQFSLSINATF</sequence>
<dbReference type="AlphaFoldDB" id="A0A380BN38"/>
<dbReference type="Pfam" id="PF07715">
    <property type="entry name" value="Plug"/>
    <property type="match status" value="1"/>
</dbReference>
<evidence type="ECO:0000256" key="2">
    <source>
        <dbReference type="ARBA" id="ARBA00022448"/>
    </source>
</evidence>
<keyword evidence="5 7" id="KW-0472">Membrane</keyword>
<keyword evidence="2 7" id="KW-0813">Transport</keyword>
<dbReference type="Gene3D" id="2.60.40.1120">
    <property type="entry name" value="Carboxypeptidase-like, regulatory domain"/>
    <property type="match status" value="1"/>
</dbReference>
<dbReference type="EMBL" id="UGYW01000002">
    <property type="protein sequence ID" value="SUJ03643.1"/>
    <property type="molecule type" value="Genomic_DNA"/>
</dbReference>
<evidence type="ECO:0000256" key="8">
    <source>
        <dbReference type="SAM" id="Coils"/>
    </source>
</evidence>
<dbReference type="Proteomes" id="UP000254893">
    <property type="component" value="Unassembled WGS sequence"/>
</dbReference>
<dbReference type="PROSITE" id="PS52016">
    <property type="entry name" value="TONB_DEPENDENT_REC_3"/>
    <property type="match status" value="1"/>
</dbReference>
<dbReference type="Pfam" id="PF13715">
    <property type="entry name" value="CarbopepD_reg_2"/>
    <property type="match status" value="1"/>
</dbReference>
<comment type="subcellular location">
    <subcellularLocation>
        <location evidence="1 7">Cell outer membrane</location>
        <topology evidence="1 7">Multi-pass membrane protein</topology>
    </subcellularLocation>
</comment>
<evidence type="ECO:0000313" key="10">
    <source>
        <dbReference type="EMBL" id="SUJ03643.1"/>
    </source>
</evidence>
<dbReference type="RefSeq" id="WP_115169524.1">
    <property type="nucleotide sequence ID" value="NZ_UGYW01000002.1"/>
</dbReference>
<keyword evidence="8" id="KW-0175">Coiled coil</keyword>
<dbReference type="NCBIfam" id="TIGR04057">
    <property type="entry name" value="SusC_RagA_signa"/>
    <property type="match status" value="1"/>
</dbReference>
<evidence type="ECO:0000256" key="3">
    <source>
        <dbReference type="ARBA" id="ARBA00022452"/>
    </source>
</evidence>
<organism evidence="10 11">
    <name type="scientific">Sphingobacterium spiritivorum</name>
    <name type="common">Flavobacterium spiritivorum</name>
    <dbReference type="NCBI Taxonomy" id="258"/>
    <lineage>
        <taxon>Bacteria</taxon>
        <taxon>Pseudomonadati</taxon>
        <taxon>Bacteroidota</taxon>
        <taxon>Sphingobacteriia</taxon>
        <taxon>Sphingobacteriales</taxon>
        <taxon>Sphingobacteriaceae</taxon>
        <taxon>Sphingobacterium</taxon>
    </lineage>
</organism>
<dbReference type="InterPro" id="IPR012910">
    <property type="entry name" value="Plug_dom"/>
</dbReference>
<evidence type="ECO:0000313" key="11">
    <source>
        <dbReference type="Proteomes" id="UP000254893"/>
    </source>
</evidence>
<feature type="coiled-coil region" evidence="8">
    <location>
        <begin position="937"/>
        <end position="964"/>
    </location>
</feature>
<dbReference type="InterPro" id="IPR039426">
    <property type="entry name" value="TonB-dep_rcpt-like"/>
</dbReference>
<dbReference type="InterPro" id="IPR023996">
    <property type="entry name" value="TonB-dep_OMP_SusC/RagA"/>
</dbReference>
<proteinExistence type="inferred from homology"/>
<dbReference type="InterPro" id="IPR008969">
    <property type="entry name" value="CarboxyPept-like_regulatory"/>
</dbReference>
<keyword evidence="6 7" id="KW-0998">Cell outer membrane</keyword>
<dbReference type="Gene3D" id="2.40.170.20">
    <property type="entry name" value="TonB-dependent receptor, beta-barrel domain"/>
    <property type="match status" value="1"/>
</dbReference>